<dbReference type="PROSITE" id="PS50048">
    <property type="entry name" value="ZN2_CY6_FUNGAL_2"/>
    <property type="match status" value="1"/>
</dbReference>
<dbReference type="STRING" id="869754.A0A1A0H8D5"/>
<feature type="region of interest" description="Disordered" evidence="1">
    <location>
        <begin position="1"/>
        <end position="40"/>
    </location>
</feature>
<dbReference type="Proteomes" id="UP000092555">
    <property type="component" value="Unassembled WGS sequence"/>
</dbReference>
<dbReference type="Gene3D" id="4.10.240.10">
    <property type="entry name" value="Zn(2)-C6 fungal-type DNA-binding domain"/>
    <property type="match status" value="1"/>
</dbReference>
<dbReference type="GeneID" id="30032043"/>
<accession>A0A1A0H8D5</accession>
<dbReference type="PROSITE" id="PS00463">
    <property type="entry name" value="ZN2_CY6_FUNGAL_1"/>
    <property type="match status" value="1"/>
</dbReference>
<dbReference type="AlphaFoldDB" id="A0A1A0H8D5"/>
<dbReference type="CDD" id="cd00067">
    <property type="entry name" value="GAL4"/>
    <property type="match status" value="1"/>
</dbReference>
<feature type="domain" description="Zn(2)-C6 fungal-type" evidence="2">
    <location>
        <begin position="40"/>
        <end position="72"/>
    </location>
</feature>
<sequence>MNYKSYQQVLDLSGNRKSSPKARPVQPTNSDGPKRRTKSGCMTCRKRKKKCDEEVEGGKCQACIRNFLDCCWSAEKPPQPVESLPLSLASQKLMVPKSPLLEIKEKTVPASQKGASAYPSPISSPKARPMEETKTIQSLSLPPIKMKIEKPQKKTAISKAKSEFIVTSFDSQRALCQIK</sequence>
<comment type="caution">
    <text evidence="3">The sequence shown here is derived from an EMBL/GenBank/DDBJ whole genome shotgun (WGS) entry which is preliminary data.</text>
</comment>
<evidence type="ECO:0000256" key="1">
    <source>
        <dbReference type="SAM" id="MobiDB-lite"/>
    </source>
</evidence>
<dbReference type="SUPFAM" id="SSF57701">
    <property type="entry name" value="Zn2/Cys6 DNA-binding domain"/>
    <property type="match status" value="1"/>
</dbReference>
<keyword evidence="4" id="KW-1185">Reference proteome</keyword>
<dbReference type="RefSeq" id="XP_018710678.1">
    <property type="nucleotide sequence ID" value="XM_018859067.1"/>
</dbReference>
<dbReference type="SMART" id="SM00066">
    <property type="entry name" value="GAL4"/>
    <property type="match status" value="1"/>
</dbReference>
<proteinExistence type="predicted"/>
<dbReference type="GO" id="GO:0000981">
    <property type="term" value="F:DNA-binding transcription factor activity, RNA polymerase II-specific"/>
    <property type="evidence" value="ECO:0007669"/>
    <property type="project" value="InterPro"/>
</dbReference>
<dbReference type="InterPro" id="IPR001138">
    <property type="entry name" value="Zn2Cys6_DnaBD"/>
</dbReference>
<organism evidence="3 4">
    <name type="scientific">Metschnikowia bicuspidata var. bicuspidata NRRL YB-4993</name>
    <dbReference type="NCBI Taxonomy" id="869754"/>
    <lineage>
        <taxon>Eukaryota</taxon>
        <taxon>Fungi</taxon>
        <taxon>Dikarya</taxon>
        <taxon>Ascomycota</taxon>
        <taxon>Saccharomycotina</taxon>
        <taxon>Pichiomycetes</taxon>
        <taxon>Metschnikowiaceae</taxon>
        <taxon>Metschnikowia</taxon>
    </lineage>
</organism>
<evidence type="ECO:0000259" key="2">
    <source>
        <dbReference type="PROSITE" id="PS50048"/>
    </source>
</evidence>
<evidence type="ECO:0000313" key="4">
    <source>
        <dbReference type="Proteomes" id="UP000092555"/>
    </source>
</evidence>
<feature type="region of interest" description="Disordered" evidence="1">
    <location>
        <begin position="106"/>
        <end position="141"/>
    </location>
</feature>
<dbReference type="InterPro" id="IPR036864">
    <property type="entry name" value="Zn2-C6_fun-type_DNA-bd_sf"/>
</dbReference>
<reference evidence="3 4" key="1">
    <citation type="submission" date="2016-05" db="EMBL/GenBank/DDBJ databases">
        <title>Comparative genomics of biotechnologically important yeasts.</title>
        <authorList>
            <consortium name="DOE Joint Genome Institute"/>
            <person name="Riley R."/>
            <person name="Haridas S."/>
            <person name="Wolfe K.H."/>
            <person name="Lopes M.R."/>
            <person name="Hittinger C.T."/>
            <person name="Goker M."/>
            <person name="Salamov A."/>
            <person name="Wisecaver J."/>
            <person name="Long T.M."/>
            <person name="Aerts A.L."/>
            <person name="Barry K."/>
            <person name="Choi C."/>
            <person name="Clum A."/>
            <person name="Coughlan A.Y."/>
            <person name="Deshpande S."/>
            <person name="Douglass A.P."/>
            <person name="Hanson S.J."/>
            <person name="Klenk H.-P."/>
            <person name="LaButti K."/>
            <person name="Lapidus A."/>
            <person name="Lindquist E."/>
            <person name="Lipzen A."/>
            <person name="Meier-kolthoff J.P."/>
            <person name="Ohm R.A."/>
            <person name="Otillar R.P."/>
            <person name="Pangilinan J."/>
            <person name="Peng Y."/>
            <person name="Rokas A."/>
            <person name="Rosa C.A."/>
            <person name="Scheuner C."/>
            <person name="Sibirny A.A."/>
            <person name="Slot J.C."/>
            <person name="Stielow J.B."/>
            <person name="Sun H."/>
            <person name="Kurtzman C.P."/>
            <person name="Blackwell M."/>
            <person name="Grigoriev I.V."/>
            <person name="Jeffries T.W."/>
        </authorList>
    </citation>
    <scope>NUCLEOTIDE SEQUENCE [LARGE SCALE GENOMIC DNA]</scope>
    <source>
        <strain evidence="3 4">NRRL YB-4993</strain>
    </source>
</reference>
<dbReference type="GO" id="GO:0008270">
    <property type="term" value="F:zinc ion binding"/>
    <property type="evidence" value="ECO:0007669"/>
    <property type="project" value="InterPro"/>
</dbReference>
<dbReference type="Pfam" id="PF00172">
    <property type="entry name" value="Zn_clus"/>
    <property type="match status" value="1"/>
</dbReference>
<dbReference type="OrthoDB" id="3598904at2759"/>
<dbReference type="EMBL" id="LXTC01000005">
    <property type="protein sequence ID" value="OBA20153.1"/>
    <property type="molecule type" value="Genomic_DNA"/>
</dbReference>
<name>A0A1A0H8D5_9ASCO</name>
<feature type="compositionally biased region" description="Polar residues" evidence="1">
    <location>
        <begin position="1"/>
        <end position="10"/>
    </location>
</feature>
<protein>
    <recommendedName>
        <fullName evidence="2">Zn(2)-C6 fungal-type domain-containing protein</fullName>
    </recommendedName>
</protein>
<evidence type="ECO:0000313" key="3">
    <source>
        <dbReference type="EMBL" id="OBA20153.1"/>
    </source>
</evidence>
<gene>
    <name evidence="3" type="ORF">METBIDRAFT_79441</name>
</gene>